<dbReference type="EMBL" id="BFEA01001131">
    <property type="protein sequence ID" value="GBG92769.1"/>
    <property type="molecule type" value="Genomic_DNA"/>
</dbReference>
<organism evidence="2 3">
    <name type="scientific">Chara braunii</name>
    <name type="common">Braun's stonewort</name>
    <dbReference type="NCBI Taxonomy" id="69332"/>
    <lineage>
        <taxon>Eukaryota</taxon>
        <taxon>Viridiplantae</taxon>
        <taxon>Streptophyta</taxon>
        <taxon>Charophyceae</taxon>
        <taxon>Charales</taxon>
        <taxon>Characeae</taxon>
        <taxon>Chara</taxon>
    </lineage>
</organism>
<feature type="compositionally biased region" description="Polar residues" evidence="1">
    <location>
        <begin position="168"/>
        <end position="183"/>
    </location>
</feature>
<name>A0A388ME66_CHABU</name>
<evidence type="ECO:0000313" key="2">
    <source>
        <dbReference type="EMBL" id="GBG92769.1"/>
    </source>
</evidence>
<feature type="compositionally biased region" description="Basic and acidic residues" evidence="1">
    <location>
        <begin position="253"/>
        <end position="271"/>
    </location>
</feature>
<accession>A0A388ME66</accession>
<keyword evidence="3" id="KW-1185">Reference proteome</keyword>
<evidence type="ECO:0000313" key="3">
    <source>
        <dbReference type="Proteomes" id="UP000265515"/>
    </source>
</evidence>
<sequence>MGDWVKTDHKVYDERDLRKFFLTSVYDEQGIDWVKTDHKVSLDLGLFKGYGQKAFTMKAFDSKRDGNALRMLLPIEFLTKTNGYTKSGRFPMVIVGHQLTLPIVPFDALAESLAGLSACFSDRRQVVSTQQQPVGGKETIITYQRRLAGGSSGNIPKKKVVVGPPSNLPVSSRAGASSRSQDTSQRRMDEESDEETEDDARVRQVRSRLIATPGHIQGEGSCDVNERRQSGGGAEARVRDDGEHDEDEEDCGIGERREHVQGEVDHMEWEKVAVSGGVGGGSVGGSEMKYEELEDEGGDVGVSAGLTSKEKEKRTAQSSPTSAAPKKQARRKAVDEARVALDASQGTLGEADMKCKSSARVRKTLQPRKPVRPSRRQKSDDSSDDAEGVAPRLLSLPGDDEQETKKPSAVNMTQCFFLEYDDDGKKRRDPPRVVIEVVQILPVPVRDIAFNQQSLNPAIVASIEAAIDASTRPRSEDEPAPWDPPELVLAPITPSMDENNQGIRVLPQDFDHNRADEYFYYPVAGQHTFEAMKKAVANNSAAVEVFGFRNYDRVRIIYFDDDHTNGYTYVSI</sequence>
<gene>
    <name evidence="2" type="ORF">CBR_g57012</name>
</gene>
<reference evidence="2 3" key="1">
    <citation type="journal article" date="2018" name="Cell">
        <title>The Chara Genome: Secondary Complexity and Implications for Plant Terrestrialization.</title>
        <authorList>
            <person name="Nishiyama T."/>
            <person name="Sakayama H."/>
            <person name="Vries J.D."/>
            <person name="Buschmann H."/>
            <person name="Saint-Marcoux D."/>
            <person name="Ullrich K.K."/>
            <person name="Haas F.B."/>
            <person name="Vanderstraeten L."/>
            <person name="Becker D."/>
            <person name="Lang D."/>
            <person name="Vosolsobe S."/>
            <person name="Rombauts S."/>
            <person name="Wilhelmsson P.K.I."/>
            <person name="Janitza P."/>
            <person name="Kern R."/>
            <person name="Heyl A."/>
            <person name="Rumpler F."/>
            <person name="Villalobos L.I.A.C."/>
            <person name="Clay J.M."/>
            <person name="Skokan R."/>
            <person name="Toyoda A."/>
            <person name="Suzuki Y."/>
            <person name="Kagoshima H."/>
            <person name="Schijlen E."/>
            <person name="Tajeshwar N."/>
            <person name="Catarino B."/>
            <person name="Hetherington A.J."/>
            <person name="Saltykova A."/>
            <person name="Bonnot C."/>
            <person name="Breuninger H."/>
            <person name="Symeonidi A."/>
            <person name="Radhakrishnan G.V."/>
            <person name="Van Nieuwerburgh F."/>
            <person name="Deforce D."/>
            <person name="Chang C."/>
            <person name="Karol K.G."/>
            <person name="Hedrich R."/>
            <person name="Ulvskov P."/>
            <person name="Glockner G."/>
            <person name="Delwiche C.F."/>
            <person name="Petrasek J."/>
            <person name="Van de Peer Y."/>
            <person name="Friml J."/>
            <person name="Beilby M."/>
            <person name="Dolan L."/>
            <person name="Kohara Y."/>
            <person name="Sugano S."/>
            <person name="Fujiyama A."/>
            <person name="Delaux P.-M."/>
            <person name="Quint M."/>
            <person name="TheiBen G."/>
            <person name="Hagemann M."/>
            <person name="Harholt J."/>
            <person name="Dunand C."/>
            <person name="Zachgo S."/>
            <person name="Langdale J."/>
            <person name="Maumus F."/>
            <person name="Straeten D.V.D."/>
            <person name="Gould S.B."/>
            <person name="Rensing S.A."/>
        </authorList>
    </citation>
    <scope>NUCLEOTIDE SEQUENCE [LARGE SCALE GENOMIC DNA]</scope>
    <source>
        <strain evidence="2 3">S276</strain>
    </source>
</reference>
<feature type="compositionally biased region" description="Basic residues" evidence="1">
    <location>
        <begin position="357"/>
        <end position="376"/>
    </location>
</feature>
<dbReference type="AlphaFoldDB" id="A0A388ME66"/>
<dbReference type="Gramene" id="GBG92769">
    <property type="protein sequence ID" value="GBG92769"/>
    <property type="gene ID" value="CBR_g57012"/>
</dbReference>
<comment type="caution">
    <text evidence="2">The sequence shown here is derived from an EMBL/GenBank/DDBJ whole genome shotgun (WGS) entry which is preliminary data.</text>
</comment>
<protein>
    <submittedName>
        <fullName evidence="2">Uncharacterized protein</fullName>
    </submittedName>
</protein>
<feature type="region of interest" description="Disordered" evidence="1">
    <location>
        <begin position="151"/>
        <end position="407"/>
    </location>
</feature>
<feature type="compositionally biased region" description="Acidic residues" evidence="1">
    <location>
        <begin position="243"/>
        <end position="252"/>
    </location>
</feature>
<dbReference type="Proteomes" id="UP000265515">
    <property type="component" value="Unassembled WGS sequence"/>
</dbReference>
<evidence type="ECO:0000256" key="1">
    <source>
        <dbReference type="SAM" id="MobiDB-lite"/>
    </source>
</evidence>
<proteinExistence type="predicted"/>